<accession>A0ABW9G3T9</accession>
<evidence type="ECO:0000313" key="4">
    <source>
        <dbReference type="Proteomes" id="UP001629953"/>
    </source>
</evidence>
<evidence type="ECO:0000313" key="3">
    <source>
        <dbReference type="EMBL" id="MFM2484339.1"/>
    </source>
</evidence>
<gene>
    <name evidence="3" type="ORF">ABUE30_04525</name>
</gene>
<name>A0ABW9G3T9_9GAMM</name>
<dbReference type="EMBL" id="JBEQCT010000001">
    <property type="protein sequence ID" value="MFM2484339.1"/>
    <property type="molecule type" value="Genomic_DNA"/>
</dbReference>
<dbReference type="Pfam" id="PF01636">
    <property type="entry name" value="APH"/>
    <property type="match status" value="1"/>
</dbReference>
<dbReference type="PANTHER" id="PTHR21064:SF6">
    <property type="entry name" value="AMINOGLYCOSIDE PHOSPHOTRANSFERASE DOMAIN-CONTAINING PROTEIN"/>
    <property type="match status" value="1"/>
</dbReference>
<organism evidence="3 4">
    <name type="scientific">Celerinatantimonas yamalensis</name>
    <dbReference type="NCBI Taxonomy" id="559956"/>
    <lineage>
        <taxon>Bacteria</taxon>
        <taxon>Pseudomonadati</taxon>
        <taxon>Pseudomonadota</taxon>
        <taxon>Gammaproteobacteria</taxon>
        <taxon>Celerinatantimonadaceae</taxon>
        <taxon>Celerinatantimonas</taxon>
    </lineage>
</organism>
<dbReference type="Proteomes" id="UP001629953">
    <property type="component" value="Unassembled WGS sequence"/>
</dbReference>
<keyword evidence="4" id="KW-1185">Reference proteome</keyword>
<dbReference type="InterPro" id="IPR011009">
    <property type="entry name" value="Kinase-like_dom_sf"/>
</dbReference>
<protein>
    <submittedName>
        <fullName evidence="3">Phosphotransferase</fullName>
    </submittedName>
</protein>
<comment type="similarity">
    <text evidence="1">Belongs to the pseudomonas-type ThrB family.</text>
</comment>
<dbReference type="SUPFAM" id="SSF56112">
    <property type="entry name" value="Protein kinase-like (PK-like)"/>
    <property type="match status" value="1"/>
</dbReference>
<comment type="caution">
    <text evidence="3">The sequence shown here is derived from an EMBL/GenBank/DDBJ whole genome shotgun (WGS) entry which is preliminary data.</text>
</comment>
<reference evidence="3 4" key="1">
    <citation type="journal article" date="2013" name="Int. J. Syst. Evol. Microbiol.">
        <title>Celerinatantimonas yamalensis sp. nov., a cold-adapted diazotrophic bacterium from a cold permafrost brine.</title>
        <authorList>
            <person name="Shcherbakova V."/>
            <person name="Chuvilskaya N."/>
            <person name="Rivkina E."/>
            <person name="Demidov N."/>
            <person name="Uchaeva V."/>
            <person name="Suetin S."/>
            <person name="Suzina N."/>
            <person name="Gilichinsky D."/>
        </authorList>
    </citation>
    <scope>NUCLEOTIDE SEQUENCE [LARGE SCALE GENOMIC DNA]</scope>
    <source>
        <strain evidence="3 4">C7</strain>
    </source>
</reference>
<dbReference type="RefSeq" id="WP_408622479.1">
    <property type="nucleotide sequence ID" value="NZ_JBEQCT010000001.1"/>
</dbReference>
<feature type="domain" description="Aminoglycoside phosphotransferase" evidence="2">
    <location>
        <begin position="32"/>
        <end position="249"/>
    </location>
</feature>
<evidence type="ECO:0000256" key="1">
    <source>
        <dbReference type="ARBA" id="ARBA00038240"/>
    </source>
</evidence>
<dbReference type="InterPro" id="IPR002575">
    <property type="entry name" value="Aminoglycoside_PTrfase"/>
</dbReference>
<evidence type="ECO:0000259" key="2">
    <source>
        <dbReference type="Pfam" id="PF01636"/>
    </source>
</evidence>
<dbReference type="PANTHER" id="PTHR21064">
    <property type="entry name" value="AMINOGLYCOSIDE PHOSPHOTRANSFERASE DOMAIN-CONTAINING PROTEIN-RELATED"/>
    <property type="match status" value="1"/>
</dbReference>
<dbReference type="Gene3D" id="3.30.200.20">
    <property type="entry name" value="Phosphorylase Kinase, domain 1"/>
    <property type="match status" value="1"/>
</dbReference>
<dbReference type="Gene3D" id="3.90.1200.10">
    <property type="match status" value="1"/>
</dbReference>
<dbReference type="InterPro" id="IPR050249">
    <property type="entry name" value="Pseudomonas-type_ThrB"/>
</dbReference>
<sequence length="304" mass="34808">MNTLLTSAEVLKLVNAEYRSLGQAHHCKFLRRGFNDHYLIGIGTEWYIFRVYLNHKNYIESPDAFKFELDLLDYLYSAGIPVAPASRRDNGESLGWTATAFGNRAFALFSYAEGDALSVTPEQCFILGRTAAELHLAANGFQSEYRRYHLDRTYLVDEPLKIIAQQRNKEFRIVSEQELEEFEEMISSMQPIEELVEIITSLDVSGDEFGIIHCDLHPGNIHFNGSQLTLFDFDHCAYGWRAYELALTEYMPESQKLELLKGYESVRPLSKGERDCIPVFAKLRRLWNIGDSLAIEPARAQSSE</sequence>
<proteinExistence type="inferred from homology"/>